<gene>
    <name evidence="4" type="ORF">JE024_08390</name>
</gene>
<organism evidence="4 5">
    <name type="scientific">Streptomyces zhihengii</name>
    <dbReference type="NCBI Taxonomy" id="1818004"/>
    <lineage>
        <taxon>Bacteria</taxon>
        <taxon>Bacillati</taxon>
        <taxon>Actinomycetota</taxon>
        <taxon>Actinomycetes</taxon>
        <taxon>Kitasatosporales</taxon>
        <taxon>Streptomycetaceae</taxon>
        <taxon>Streptomyces</taxon>
    </lineage>
</organism>
<dbReference type="Gene3D" id="2.160.20.10">
    <property type="entry name" value="Single-stranded right-handed beta-helix, Pectin lyase-like"/>
    <property type="match status" value="1"/>
</dbReference>
<keyword evidence="2" id="KW-0732">Signal</keyword>
<evidence type="ECO:0000256" key="2">
    <source>
        <dbReference type="SAM" id="SignalP"/>
    </source>
</evidence>
<protein>
    <submittedName>
        <fullName evidence="4">Right-handed parallel beta-helix repeat-containing protein</fullName>
    </submittedName>
</protein>
<evidence type="ECO:0000256" key="1">
    <source>
        <dbReference type="ARBA" id="ARBA00022737"/>
    </source>
</evidence>
<evidence type="ECO:0000313" key="5">
    <source>
        <dbReference type="Proteomes" id="UP000664109"/>
    </source>
</evidence>
<comment type="caution">
    <text evidence="4">The sequence shown here is derived from an EMBL/GenBank/DDBJ whole genome shotgun (WGS) entry which is preliminary data.</text>
</comment>
<dbReference type="InterPro" id="IPR039448">
    <property type="entry name" value="Beta_helix"/>
</dbReference>
<dbReference type="InterPro" id="IPR051550">
    <property type="entry name" value="SCF-Subunits/Alg-Epimerases"/>
</dbReference>
<accession>A0ABS2UML7</accession>
<dbReference type="SUPFAM" id="SSF51126">
    <property type="entry name" value="Pectin lyase-like"/>
    <property type="match status" value="1"/>
</dbReference>
<dbReference type="PANTHER" id="PTHR22990:SF15">
    <property type="entry name" value="F-BOX ONLY PROTEIN 10"/>
    <property type="match status" value="1"/>
</dbReference>
<proteinExistence type="predicted"/>
<dbReference type="InterPro" id="IPR011050">
    <property type="entry name" value="Pectin_lyase_fold/virulence"/>
</dbReference>
<reference evidence="4 5" key="1">
    <citation type="journal article" date="2016" name="Arch. Microbiol.">
        <title>Streptomyces zhihengii sp. nov., isolated from rhizospheric soil of Psammosilene tunicoides.</title>
        <authorList>
            <person name="Huang M.J."/>
            <person name="Fei J.J."/>
            <person name="Salam N."/>
            <person name="Kim C.J."/>
            <person name="Hozzein W.N."/>
            <person name="Xiao M."/>
            <person name="Huang H.Q."/>
            <person name="Li W.J."/>
        </authorList>
    </citation>
    <scope>NUCLEOTIDE SEQUENCE [LARGE SCALE GENOMIC DNA]</scope>
    <source>
        <strain evidence="4 5">YIM T102</strain>
    </source>
</reference>
<name>A0ABS2UML7_9ACTN</name>
<dbReference type="PANTHER" id="PTHR22990">
    <property type="entry name" value="F-BOX ONLY PROTEIN"/>
    <property type="match status" value="1"/>
</dbReference>
<keyword evidence="1" id="KW-0677">Repeat</keyword>
<evidence type="ECO:0000313" key="4">
    <source>
        <dbReference type="EMBL" id="MBM9618771.1"/>
    </source>
</evidence>
<dbReference type="Proteomes" id="UP000664109">
    <property type="component" value="Unassembled WGS sequence"/>
</dbReference>
<feature type="domain" description="Right handed beta helix" evidence="3">
    <location>
        <begin position="99"/>
        <end position="238"/>
    </location>
</feature>
<keyword evidence="5" id="KW-1185">Reference proteome</keyword>
<dbReference type="EMBL" id="JAFEJA010000001">
    <property type="protein sequence ID" value="MBM9618771.1"/>
    <property type="molecule type" value="Genomic_DNA"/>
</dbReference>
<dbReference type="RefSeq" id="WP_205373003.1">
    <property type="nucleotide sequence ID" value="NZ_JAFEJA010000001.1"/>
</dbReference>
<dbReference type="SMART" id="SM00710">
    <property type="entry name" value="PbH1"/>
    <property type="match status" value="7"/>
</dbReference>
<evidence type="ECO:0000259" key="3">
    <source>
        <dbReference type="Pfam" id="PF13229"/>
    </source>
</evidence>
<feature type="chain" id="PRO_5045643156" evidence="2">
    <location>
        <begin position="24"/>
        <end position="356"/>
    </location>
</feature>
<dbReference type="InterPro" id="IPR012334">
    <property type="entry name" value="Pectin_lyas_fold"/>
</dbReference>
<dbReference type="InterPro" id="IPR006626">
    <property type="entry name" value="PbH1"/>
</dbReference>
<feature type="signal peptide" evidence="2">
    <location>
        <begin position="1"/>
        <end position="23"/>
    </location>
</feature>
<dbReference type="Pfam" id="PF13229">
    <property type="entry name" value="Beta_helix"/>
    <property type="match status" value="1"/>
</dbReference>
<sequence length="356" mass="36896">MTKRQFALAGCAVVLAASGIGAAAPASSHHDAVLHVAPGQSIQRAVDAARPGDTVHLAPGTYRQSVRITTPDVTLRGAGTRTVIRPAAGTPAEDSCAAAGNGICVQGERGAPVEGVRVQSLRLEGFTRSGVWAAWTDRLTVRRVTSVDNGTWGIAQERSTRSLLVRNTVRGNGDAGIFVANTVSEEAGATDTRGTRISGNDMSGNRIGATVRRVRNLVVENNAATGNCAGLFLVGDESKPRAGALTVRRNWVVANNKSCPATARLPRIQGAGIVLTGTEDVLVERNRISDNVGDSPFSGGVVLFKSVVGVPGTNNVVRDNLVLRNGAADLANRDTTGTGNRFDANVCGVSEPAGMC</sequence>